<comment type="caution">
    <text evidence="16">The sequence shown here is derived from an EMBL/GenBank/DDBJ whole genome shotgun (WGS) entry which is preliminary data.</text>
</comment>
<feature type="region of interest" description="Disordered" evidence="14">
    <location>
        <begin position="18"/>
        <end position="75"/>
    </location>
</feature>
<evidence type="ECO:0000313" key="17">
    <source>
        <dbReference type="Proteomes" id="UP000708208"/>
    </source>
</evidence>
<dbReference type="GO" id="GO:2000177">
    <property type="term" value="P:regulation of neural precursor cell proliferation"/>
    <property type="evidence" value="ECO:0007669"/>
    <property type="project" value="UniProtKB-ARBA"/>
</dbReference>
<evidence type="ECO:0000256" key="12">
    <source>
        <dbReference type="ARBA" id="ARBA00037948"/>
    </source>
</evidence>
<evidence type="ECO:0000256" key="3">
    <source>
        <dbReference type="ARBA" id="ARBA00022491"/>
    </source>
</evidence>
<feature type="region of interest" description="Disordered" evidence="14">
    <location>
        <begin position="152"/>
        <end position="222"/>
    </location>
</feature>
<dbReference type="GO" id="GO:0005634">
    <property type="term" value="C:nucleus"/>
    <property type="evidence" value="ECO:0007669"/>
    <property type="project" value="UniProtKB-SubCell"/>
</dbReference>
<dbReference type="GO" id="GO:0055059">
    <property type="term" value="P:asymmetric neuroblast division"/>
    <property type="evidence" value="ECO:0007669"/>
    <property type="project" value="UniProtKB-ARBA"/>
</dbReference>
<keyword evidence="6 13" id="KW-0863">Zinc-finger</keyword>
<dbReference type="PANTHER" id="PTHR24388">
    <property type="entry name" value="ZINC FINGER PROTEIN"/>
    <property type="match status" value="1"/>
</dbReference>
<name>A0A8J2PDD3_9HEXA</name>
<feature type="domain" description="C2H2-type" evidence="15">
    <location>
        <begin position="424"/>
        <end position="443"/>
    </location>
</feature>
<dbReference type="GO" id="GO:0000978">
    <property type="term" value="F:RNA polymerase II cis-regulatory region sequence-specific DNA binding"/>
    <property type="evidence" value="ECO:0007669"/>
    <property type="project" value="TreeGrafter"/>
</dbReference>
<evidence type="ECO:0000313" key="16">
    <source>
        <dbReference type="EMBL" id="CAG7732921.1"/>
    </source>
</evidence>
<feature type="domain" description="C2H2-type" evidence="15">
    <location>
        <begin position="368"/>
        <end position="395"/>
    </location>
</feature>
<dbReference type="Pfam" id="PF00096">
    <property type="entry name" value="zf-C2H2"/>
    <property type="match status" value="5"/>
</dbReference>
<keyword evidence="2" id="KW-0217">Developmental protein</keyword>
<dbReference type="EMBL" id="CAJVCH010240046">
    <property type="protein sequence ID" value="CAG7732921.1"/>
    <property type="molecule type" value="Genomic_DNA"/>
</dbReference>
<keyword evidence="17" id="KW-1185">Reference proteome</keyword>
<feature type="compositionally biased region" description="Basic and acidic residues" evidence="14">
    <location>
        <begin position="58"/>
        <end position="70"/>
    </location>
</feature>
<keyword evidence="10" id="KW-0804">Transcription</keyword>
<dbReference type="FunFam" id="3.30.160.60:FF:000085">
    <property type="entry name" value="Snail zinc finger protein"/>
    <property type="match status" value="1"/>
</dbReference>
<gene>
    <name evidence="16" type="ORF">AFUS01_LOCUS21400</name>
</gene>
<evidence type="ECO:0000256" key="7">
    <source>
        <dbReference type="ARBA" id="ARBA00022833"/>
    </source>
</evidence>
<evidence type="ECO:0000256" key="8">
    <source>
        <dbReference type="ARBA" id="ARBA00023015"/>
    </source>
</evidence>
<evidence type="ECO:0000256" key="10">
    <source>
        <dbReference type="ARBA" id="ARBA00023163"/>
    </source>
</evidence>
<evidence type="ECO:0000259" key="15">
    <source>
        <dbReference type="PROSITE" id="PS50157"/>
    </source>
</evidence>
<dbReference type="OrthoDB" id="5428132at2759"/>
<dbReference type="SMART" id="SM00355">
    <property type="entry name" value="ZnF_C2H2"/>
    <property type="match status" value="5"/>
</dbReference>
<evidence type="ECO:0000256" key="13">
    <source>
        <dbReference type="PROSITE-ProRule" id="PRU00042"/>
    </source>
</evidence>
<dbReference type="FunFam" id="3.30.160.60:FF:000942">
    <property type="entry name" value="Snail zinc finger protein"/>
    <property type="match status" value="1"/>
</dbReference>
<reference evidence="16" key="1">
    <citation type="submission" date="2021-06" db="EMBL/GenBank/DDBJ databases">
        <authorList>
            <person name="Hodson N. C."/>
            <person name="Mongue J. A."/>
            <person name="Jaron S. K."/>
        </authorList>
    </citation>
    <scope>NUCLEOTIDE SEQUENCE</scope>
</reference>
<dbReference type="GO" id="GO:0060562">
    <property type="term" value="P:epithelial tube morphogenesis"/>
    <property type="evidence" value="ECO:0007669"/>
    <property type="project" value="UniProtKB-ARBA"/>
</dbReference>
<evidence type="ECO:0000256" key="4">
    <source>
        <dbReference type="ARBA" id="ARBA00022723"/>
    </source>
</evidence>
<feature type="domain" description="C2H2-type" evidence="15">
    <location>
        <begin position="342"/>
        <end position="365"/>
    </location>
</feature>
<evidence type="ECO:0000256" key="1">
    <source>
        <dbReference type="ARBA" id="ARBA00004123"/>
    </source>
</evidence>
<comment type="subcellular location">
    <subcellularLocation>
        <location evidence="1">Nucleus</location>
    </subcellularLocation>
</comment>
<dbReference type="PANTHER" id="PTHR24388:SF54">
    <property type="entry name" value="PROTEIN ESCARGOT"/>
    <property type="match status" value="1"/>
</dbReference>
<keyword evidence="5" id="KW-0677">Repeat</keyword>
<dbReference type="GO" id="GO:0000981">
    <property type="term" value="F:DNA-binding transcription factor activity, RNA polymerase II-specific"/>
    <property type="evidence" value="ECO:0007669"/>
    <property type="project" value="TreeGrafter"/>
</dbReference>
<keyword evidence="9" id="KW-0238">DNA-binding</keyword>
<dbReference type="PROSITE" id="PS50157">
    <property type="entry name" value="ZINC_FINGER_C2H2_2"/>
    <property type="match status" value="5"/>
</dbReference>
<evidence type="ECO:0000256" key="6">
    <source>
        <dbReference type="ARBA" id="ARBA00022771"/>
    </source>
</evidence>
<feature type="region of interest" description="Disordered" evidence="14">
    <location>
        <begin position="257"/>
        <end position="303"/>
    </location>
</feature>
<keyword evidence="11" id="KW-0539">Nucleus</keyword>
<dbReference type="InterPro" id="IPR050527">
    <property type="entry name" value="Snail/Krueppel_Znf"/>
</dbReference>
<keyword evidence="3" id="KW-0678">Repressor</keyword>
<feature type="region of interest" description="Disordered" evidence="14">
    <location>
        <begin position="228"/>
        <end position="247"/>
    </location>
</feature>
<dbReference type="FunFam" id="3.30.160.60:FF:000207">
    <property type="entry name" value="zinc finger protein SNAI2"/>
    <property type="match status" value="1"/>
</dbReference>
<dbReference type="PROSITE" id="PS00028">
    <property type="entry name" value="ZINC_FINGER_C2H2_1"/>
    <property type="match status" value="4"/>
</dbReference>
<dbReference type="InterPro" id="IPR013087">
    <property type="entry name" value="Znf_C2H2_type"/>
</dbReference>
<dbReference type="Proteomes" id="UP000708208">
    <property type="component" value="Unassembled WGS sequence"/>
</dbReference>
<organism evidence="16 17">
    <name type="scientific">Allacma fusca</name>
    <dbReference type="NCBI Taxonomy" id="39272"/>
    <lineage>
        <taxon>Eukaryota</taxon>
        <taxon>Metazoa</taxon>
        <taxon>Ecdysozoa</taxon>
        <taxon>Arthropoda</taxon>
        <taxon>Hexapoda</taxon>
        <taxon>Collembola</taxon>
        <taxon>Symphypleona</taxon>
        <taxon>Sminthuridae</taxon>
        <taxon>Allacma</taxon>
    </lineage>
</organism>
<keyword evidence="7" id="KW-0862">Zinc</keyword>
<comment type="similarity">
    <text evidence="12">Belongs to the snail C2H2-type zinc-finger protein family.</text>
</comment>
<evidence type="ECO:0000256" key="2">
    <source>
        <dbReference type="ARBA" id="ARBA00022473"/>
    </source>
</evidence>
<feature type="domain" description="C2H2-type" evidence="15">
    <location>
        <begin position="396"/>
        <end position="423"/>
    </location>
</feature>
<dbReference type="AlphaFoldDB" id="A0A8J2PDD3"/>
<keyword evidence="4" id="KW-0479">Metal-binding</keyword>
<proteinExistence type="inferred from homology"/>
<dbReference type="FunFam" id="3.30.160.60:FF:001114">
    <property type="entry name" value="Zinc finger protein SNAI2"/>
    <property type="match status" value="1"/>
</dbReference>
<sequence length="453" mass="49721">MPHLVMTGKRVANYSNCPLKKRPIKYTPEEDDSDSDLSKNGCPTKTLDTVEPENLSTKPEDLRLTTKQESRLPSPPPIALVAGRIESLSPSNYGFLPYGTSVSYTPSAYLPVPPPLKPMSSGPLEPISLNPQGIWSRTSSAYMPFANNCAPSNSTVPRQNCDSLSPTLPSYPRPGSISSSQFASHYSPYSSRDAGSPPHVSPPLKTEPSYPVMNMSNGDQPRARLWSSSEMMSAHQHSHPRLPEDLPRNFGNQMSGMKKEQCCFPSPSHSQSSTGSRDSVISHSSRSSSVSTSSGSHSPIVPSNVNGSVRYQCPDCNKSYSTFSGLSKHLQFHCASQNKKSFVCKFCEKVYVSLGALKMHIRTHTLPCKCSLCGKAFSRPWLLQGHIRTHTGEKPFACQHCNRAFADRSNLRAHLQTHSEVKKYSCKNCSKTFSRMSLLVKHEDSGCSSTLSN</sequence>
<evidence type="ECO:0000256" key="5">
    <source>
        <dbReference type="ARBA" id="ARBA00022737"/>
    </source>
</evidence>
<protein>
    <recommendedName>
        <fullName evidence="15">C2H2-type domain-containing protein</fullName>
    </recommendedName>
</protein>
<feature type="compositionally biased region" description="Low complexity" evidence="14">
    <location>
        <begin position="266"/>
        <end position="303"/>
    </location>
</feature>
<evidence type="ECO:0000256" key="9">
    <source>
        <dbReference type="ARBA" id="ARBA00023125"/>
    </source>
</evidence>
<accession>A0A8J2PDD3</accession>
<feature type="compositionally biased region" description="Polar residues" evidence="14">
    <location>
        <begin position="152"/>
        <end position="168"/>
    </location>
</feature>
<feature type="domain" description="C2H2-type" evidence="15">
    <location>
        <begin position="311"/>
        <end position="338"/>
    </location>
</feature>
<evidence type="ECO:0000256" key="11">
    <source>
        <dbReference type="ARBA" id="ARBA00023242"/>
    </source>
</evidence>
<keyword evidence="8" id="KW-0805">Transcription regulation</keyword>
<dbReference type="GO" id="GO:0008270">
    <property type="term" value="F:zinc ion binding"/>
    <property type="evidence" value="ECO:0007669"/>
    <property type="project" value="UniProtKB-KW"/>
</dbReference>
<evidence type="ECO:0000256" key="14">
    <source>
        <dbReference type="SAM" id="MobiDB-lite"/>
    </source>
</evidence>
<feature type="compositionally biased region" description="Polar residues" evidence="14">
    <location>
        <begin position="176"/>
        <end position="190"/>
    </location>
</feature>